<comment type="caution">
    <text evidence="1">The sequence shown here is derived from an EMBL/GenBank/DDBJ whole genome shotgun (WGS) entry which is preliminary data.</text>
</comment>
<name>A0ABS5QGQ0_9PROT</name>
<organism evidence="1 2">
    <name type="scientific">Roseococcus pinisoli</name>
    <dbReference type="NCBI Taxonomy" id="2835040"/>
    <lineage>
        <taxon>Bacteria</taxon>
        <taxon>Pseudomonadati</taxon>
        <taxon>Pseudomonadota</taxon>
        <taxon>Alphaproteobacteria</taxon>
        <taxon>Acetobacterales</taxon>
        <taxon>Roseomonadaceae</taxon>
        <taxon>Roseococcus</taxon>
    </lineage>
</organism>
<sequence length="187" mass="20551">MPDSHDPGGKVRLKLDSDVVSAAAFSPDRRWRWWLERRWDGRPLGTPGFGVVIGMNPSTADIDVDDPTVAGCVWRARHRWRLPGLVMLNAFGYRATDKKRLLEVEDPVGEENDATLLHYARSAALVVVAWGQPPKPLAGRGTAIARMLAEAGVQAMCFGVNGDGSPKHPLYQRRDAVLMPYPLPTTG</sequence>
<evidence type="ECO:0000313" key="2">
    <source>
        <dbReference type="Proteomes" id="UP000766336"/>
    </source>
</evidence>
<keyword evidence="2" id="KW-1185">Reference proteome</keyword>
<dbReference type="InterPro" id="IPR012441">
    <property type="entry name" value="DUF1643"/>
</dbReference>
<dbReference type="EMBL" id="JAHCDA010000003">
    <property type="protein sequence ID" value="MBS7812769.1"/>
    <property type="molecule type" value="Genomic_DNA"/>
</dbReference>
<reference evidence="1 2" key="1">
    <citation type="submission" date="2021-05" db="EMBL/GenBank/DDBJ databases">
        <title>Roseococcus sp. XZZS9, whole genome shotgun sequencing project.</title>
        <authorList>
            <person name="Zhao G."/>
            <person name="Shen L."/>
        </authorList>
    </citation>
    <scope>NUCLEOTIDE SEQUENCE [LARGE SCALE GENOMIC DNA]</scope>
    <source>
        <strain evidence="1 2">XZZS9</strain>
    </source>
</reference>
<protein>
    <submittedName>
        <fullName evidence="1">DUF1643 domain-containing protein</fullName>
    </submittedName>
</protein>
<proteinExistence type="predicted"/>
<dbReference type="RefSeq" id="WP_213671455.1">
    <property type="nucleotide sequence ID" value="NZ_JAHCDA010000003.1"/>
</dbReference>
<gene>
    <name evidence="1" type="ORF">KHU32_17590</name>
</gene>
<dbReference type="Proteomes" id="UP000766336">
    <property type="component" value="Unassembled WGS sequence"/>
</dbReference>
<accession>A0ABS5QGQ0</accession>
<evidence type="ECO:0000313" key="1">
    <source>
        <dbReference type="EMBL" id="MBS7812769.1"/>
    </source>
</evidence>
<dbReference type="Pfam" id="PF07799">
    <property type="entry name" value="DUF1643"/>
    <property type="match status" value="1"/>
</dbReference>